<feature type="compositionally biased region" description="Polar residues" evidence="1">
    <location>
        <begin position="76"/>
        <end position="88"/>
    </location>
</feature>
<feature type="compositionally biased region" description="Basic and acidic residues" evidence="1">
    <location>
        <begin position="96"/>
        <end position="105"/>
    </location>
</feature>
<reference evidence="3" key="1">
    <citation type="journal article" date="2023" name="Mol. Biol. Evol.">
        <title>Third-Generation Sequencing Reveals the Adaptive Role of the Epigenome in Three Deep-Sea Polychaetes.</title>
        <authorList>
            <person name="Perez M."/>
            <person name="Aroh O."/>
            <person name="Sun Y."/>
            <person name="Lan Y."/>
            <person name="Juniper S.K."/>
            <person name="Young C.R."/>
            <person name="Angers B."/>
            <person name="Qian P.Y."/>
        </authorList>
    </citation>
    <scope>NUCLEOTIDE SEQUENCE</scope>
    <source>
        <strain evidence="3">R07B-5</strain>
    </source>
</reference>
<sequence>MTCSSRNVARTLIDKESDAVPVLPPDWVVCESKRKKREYYFNKAKSSGLSVRLARSLQAVRTPSKVTRAASHGDMSPQSVTSVTQTGNMKKHKKGREGNMKGEGNCKEQKMFPRCMMLQHDLGKGKVSAVVAKGGGERGKESGVVGKRKTATSGGMLGTLAKRYGLLKRQSVKSAMTASSVTTARTCRTSREKRHLQDNIAQDKVQQGKIPQDKVTTDNVSQGKTSLDTGLSSQCGRWTVCALEAGSVAGAVYHGFRWSGKANTNLKHGPLGQLDTPVSTTGVVTDTRTDTDVLGTLTEMFLEEVMPDQHSQVDRSTDAVMVVTDTRTDPWERPESSAARKRVNVGQPCLVIPWVVLQELDSLKDNKHHRVSNMTMKKAKVAVNMLNNWFLAKHPRVIGQTPAESCVRLGGLEVTCNDDLLLQCCLQYQHKYSDNSHVTSWCSGVDSDNSHSNMTMKKAKVAVNMLNNWFLAKHPRVIGQTPAESCVRLGGLEVTCNDDLLLQCCLQYQHKYPGCTVVLLTLDKNLRNKAMVMSILTHKPQTLLTYLHSLGGSSNLTEKPKDIIQVGNTSHVTYPSSDRSDVSPVVCSMSVTSNMTYPMTVPSHVTPDKSRVTNDTVSAPVVKSSRDQQETDQVLCEVKSVLKHSLSTVLEREMKHIYGDLW</sequence>
<evidence type="ECO:0000313" key="3">
    <source>
        <dbReference type="EMBL" id="KAK2177380.1"/>
    </source>
</evidence>
<accession>A0AAD9KU65</accession>
<dbReference type="Proteomes" id="UP001209878">
    <property type="component" value="Unassembled WGS sequence"/>
</dbReference>
<feature type="domain" description="PIN" evidence="2">
    <location>
        <begin position="453"/>
        <end position="538"/>
    </location>
</feature>
<dbReference type="PANTHER" id="PTHR16161:SF0">
    <property type="entry name" value="TRANSCRIPTIONAL PROTEIN SWT1"/>
    <property type="match status" value="1"/>
</dbReference>
<protein>
    <recommendedName>
        <fullName evidence="2">PIN domain-containing protein</fullName>
    </recommendedName>
</protein>
<dbReference type="PANTHER" id="PTHR16161">
    <property type="entry name" value="TRANSCRIPTIONAL PROTEIN SWT1"/>
    <property type="match status" value="1"/>
</dbReference>
<feature type="domain" description="PIN" evidence="2">
    <location>
        <begin position="349"/>
        <end position="435"/>
    </location>
</feature>
<dbReference type="EMBL" id="JAODUO010000600">
    <property type="protein sequence ID" value="KAK2177380.1"/>
    <property type="molecule type" value="Genomic_DNA"/>
</dbReference>
<dbReference type="InterPro" id="IPR002716">
    <property type="entry name" value="PIN_dom"/>
</dbReference>
<evidence type="ECO:0000313" key="4">
    <source>
        <dbReference type="Proteomes" id="UP001209878"/>
    </source>
</evidence>
<proteinExistence type="predicted"/>
<dbReference type="InterPro" id="IPR052626">
    <property type="entry name" value="SWT1_Regulator"/>
</dbReference>
<evidence type="ECO:0000256" key="1">
    <source>
        <dbReference type="SAM" id="MobiDB-lite"/>
    </source>
</evidence>
<feature type="region of interest" description="Disordered" evidence="1">
    <location>
        <begin position="203"/>
        <end position="228"/>
    </location>
</feature>
<feature type="region of interest" description="Disordered" evidence="1">
    <location>
        <begin position="66"/>
        <end position="105"/>
    </location>
</feature>
<organism evidence="3 4">
    <name type="scientific">Ridgeia piscesae</name>
    <name type="common">Tubeworm</name>
    <dbReference type="NCBI Taxonomy" id="27915"/>
    <lineage>
        <taxon>Eukaryota</taxon>
        <taxon>Metazoa</taxon>
        <taxon>Spiralia</taxon>
        <taxon>Lophotrochozoa</taxon>
        <taxon>Annelida</taxon>
        <taxon>Polychaeta</taxon>
        <taxon>Sedentaria</taxon>
        <taxon>Canalipalpata</taxon>
        <taxon>Sabellida</taxon>
        <taxon>Siboglinidae</taxon>
        <taxon>Ridgeia</taxon>
    </lineage>
</organism>
<name>A0AAD9KU65_RIDPI</name>
<evidence type="ECO:0000259" key="2">
    <source>
        <dbReference type="Pfam" id="PF13638"/>
    </source>
</evidence>
<gene>
    <name evidence="3" type="ORF">NP493_599g00027</name>
</gene>
<keyword evidence="4" id="KW-1185">Reference proteome</keyword>
<comment type="caution">
    <text evidence="3">The sequence shown here is derived from an EMBL/GenBank/DDBJ whole genome shotgun (WGS) entry which is preliminary data.</text>
</comment>
<dbReference type="AlphaFoldDB" id="A0AAD9KU65"/>
<feature type="compositionally biased region" description="Polar residues" evidence="1">
    <location>
        <begin position="217"/>
        <end position="228"/>
    </location>
</feature>
<dbReference type="GO" id="GO:0005634">
    <property type="term" value="C:nucleus"/>
    <property type="evidence" value="ECO:0007669"/>
    <property type="project" value="TreeGrafter"/>
</dbReference>
<dbReference type="Gene3D" id="3.40.50.1010">
    <property type="entry name" value="5'-nuclease"/>
    <property type="match status" value="2"/>
</dbReference>
<dbReference type="Pfam" id="PF13638">
    <property type="entry name" value="PIN_4"/>
    <property type="match status" value="2"/>
</dbReference>